<reference evidence="2 3" key="1">
    <citation type="submission" date="2016-03" db="EMBL/GenBank/DDBJ databases">
        <authorList>
            <person name="Devillers H."/>
        </authorList>
    </citation>
    <scope>NUCLEOTIDE SEQUENCE [LARGE SCALE GENOMIC DNA]</scope>
    <source>
        <strain evidence="2">CBS 10888</strain>
    </source>
</reference>
<evidence type="ECO:0000256" key="1">
    <source>
        <dbReference type="SAM" id="MobiDB-lite"/>
    </source>
</evidence>
<dbReference type="AlphaFoldDB" id="A0A1G4JLU2"/>
<gene>
    <name evidence="2" type="ORF">LADA_0F10704G</name>
</gene>
<protein>
    <submittedName>
        <fullName evidence="2">LADA_0F10704g1_1</fullName>
    </submittedName>
</protein>
<evidence type="ECO:0000313" key="3">
    <source>
        <dbReference type="Proteomes" id="UP000190274"/>
    </source>
</evidence>
<dbReference type="Proteomes" id="UP000190274">
    <property type="component" value="Chromosome F"/>
</dbReference>
<dbReference type="EMBL" id="LT598458">
    <property type="protein sequence ID" value="SCU91563.1"/>
    <property type="molecule type" value="Genomic_DNA"/>
</dbReference>
<name>A0A1G4JLU2_9SACH</name>
<evidence type="ECO:0000313" key="2">
    <source>
        <dbReference type="EMBL" id="SCU91563.1"/>
    </source>
</evidence>
<keyword evidence="3" id="KW-1185">Reference proteome</keyword>
<dbReference type="OrthoDB" id="3981113at2759"/>
<accession>A0A1G4JLU2</accession>
<feature type="region of interest" description="Disordered" evidence="1">
    <location>
        <begin position="157"/>
        <end position="236"/>
    </location>
</feature>
<organism evidence="2 3">
    <name type="scientific">Lachancea dasiensis</name>
    <dbReference type="NCBI Taxonomy" id="1072105"/>
    <lineage>
        <taxon>Eukaryota</taxon>
        <taxon>Fungi</taxon>
        <taxon>Dikarya</taxon>
        <taxon>Ascomycota</taxon>
        <taxon>Saccharomycotina</taxon>
        <taxon>Saccharomycetes</taxon>
        <taxon>Saccharomycetales</taxon>
        <taxon>Saccharomycetaceae</taxon>
        <taxon>Lachancea</taxon>
    </lineage>
</organism>
<proteinExistence type="predicted"/>
<feature type="compositionally biased region" description="Polar residues" evidence="1">
    <location>
        <begin position="191"/>
        <end position="206"/>
    </location>
</feature>
<sequence>MEDSSIFSHSSQDVSSTVSLYNMPVGEEISMKAVLDYDPSEDHLGSGISRPMSRSSATSSLSMVATKDGVEGRKVHRYGIPQYSLNLLNSMSTSGPKPKVHSKQQMNTTNHLVQPKPRSLHSEELGVMQSPDLALNAPMTLREKMRLLNYKSENLQYSSSAESLPDRNEDNEPDSLRNTSEFQRGPRSILETMSNDAGSNRSTTGDDFSYLGDVKSLPPVSVPVEVNQGVPSIWSK</sequence>